<dbReference type="Pfam" id="PF01292">
    <property type="entry name" value="Ni_hydr_CYTB"/>
    <property type="match status" value="1"/>
</dbReference>
<dbReference type="EMBL" id="JAKUDN010000001">
    <property type="protein sequence ID" value="MCP8351796.1"/>
    <property type="molecule type" value="Genomic_DNA"/>
</dbReference>
<keyword evidence="10" id="KW-0408">Iron</keyword>
<evidence type="ECO:0000256" key="3">
    <source>
        <dbReference type="ARBA" id="ARBA00022448"/>
    </source>
</evidence>
<keyword evidence="16" id="KW-1185">Reference proteome</keyword>
<keyword evidence="8" id="KW-0249">Electron transport</keyword>
<comment type="caution">
    <text evidence="15">The sequence shown here is derived from an EMBL/GenBank/DDBJ whole genome shotgun (WGS) entry which is preliminary data.</text>
</comment>
<protein>
    <submittedName>
        <fullName evidence="15">Cytochrome b</fullName>
    </submittedName>
</protein>
<comment type="subcellular location">
    <subcellularLocation>
        <location evidence="2">Cell membrane</location>
        <topology evidence="2">Multi-pass membrane protein</topology>
    </subcellularLocation>
</comment>
<evidence type="ECO:0000256" key="10">
    <source>
        <dbReference type="ARBA" id="ARBA00023004"/>
    </source>
</evidence>
<evidence type="ECO:0000256" key="12">
    <source>
        <dbReference type="ARBA" id="ARBA00037975"/>
    </source>
</evidence>
<keyword evidence="5" id="KW-0349">Heme</keyword>
<evidence type="ECO:0000313" key="15">
    <source>
        <dbReference type="EMBL" id="MCP8351796.1"/>
    </source>
</evidence>
<comment type="similarity">
    <text evidence="12">Belongs to the cytochrome b561 family.</text>
</comment>
<accession>A0ABT1L4D8</accession>
<feature type="transmembrane region" description="Helical" evidence="13">
    <location>
        <begin position="52"/>
        <end position="71"/>
    </location>
</feature>
<dbReference type="PANTHER" id="PTHR30529:SF1">
    <property type="entry name" value="CYTOCHROME B561 HOMOLOG 2"/>
    <property type="match status" value="1"/>
</dbReference>
<feature type="transmembrane region" description="Helical" evidence="13">
    <location>
        <begin position="154"/>
        <end position="174"/>
    </location>
</feature>
<keyword evidence="7" id="KW-0479">Metal-binding</keyword>
<keyword evidence="6 13" id="KW-0812">Transmembrane</keyword>
<evidence type="ECO:0000256" key="6">
    <source>
        <dbReference type="ARBA" id="ARBA00022692"/>
    </source>
</evidence>
<evidence type="ECO:0000259" key="14">
    <source>
        <dbReference type="Pfam" id="PF01292"/>
    </source>
</evidence>
<dbReference type="SUPFAM" id="SSF81342">
    <property type="entry name" value="Transmembrane di-heme cytochromes"/>
    <property type="match status" value="1"/>
</dbReference>
<feature type="domain" description="Cytochrome b561 bacterial/Ni-hydrogenase" evidence="14">
    <location>
        <begin position="7"/>
        <end position="185"/>
    </location>
</feature>
<dbReference type="InterPro" id="IPR011577">
    <property type="entry name" value="Cyt_b561_bac/Ni-Hgenase"/>
</dbReference>
<dbReference type="RefSeq" id="WP_258569129.1">
    <property type="nucleotide sequence ID" value="NZ_JAKUDN010000001.1"/>
</dbReference>
<keyword evidence="9 13" id="KW-1133">Transmembrane helix</keyword>
<dbReference type="InterPro" id="IPR052168">
    <property type="entry name" value="Cytochrome_b561_oxidase"/>
</dbReference>
<evidence type="ECO:0000256" key="11">
    <source>
        <dbReference type="ARBA" id="ARBA00023136"/>
    </source>
</evidence>
<evidence type="ECO:0000313" key="16">
    <source>
        <dbReference type="Proteomes" id="UP001320768"/>
    </source>
</evidence>
<evidence type="ECO:0000256" key="9">
    <source>
        <dbReference type="ARBA" id="ARBA00022989"/>
    </source>
</evidence>
<comment type="cofactor">
    <cofactor evidence="1">
        <name>heme b</name>
        <dbReference type="ChEBI" id="CHEBI:60344"/>
    </cofactor>
</comment>
<proteinExistence type="inferred from homology"/>
<evidence type="ECO:0000256" key="13">
    <source>
        <dbReference type="SAM" id="Phobius"/>
    </source>
</evidence>
<evidence type="ECO:0000256" key="7">
    <source>
        <dbReference type="ARBA" id="ARBA00022723"/>
    </source>
</evidence>
<sequence length="189" mass="21178">MNTESGYGAVARFFHWLVAVLLLGQLSVGAWMVGLPNSEKASIYGNHKTFGLFILLLVTFRLGWRVVNTLPKLPEGTPKWKTWAARSLHRTFYFLMFAMPITGWMMSTSAGYLPSFPGLGKVAFPFFSEEGFCLSDSCYSKDFIGGLSHDGHAIFSWIIVGLLLVHISVALWHLHLKDGVFARIFVDRT</sequence>
<evidence type="ECO:0000256" key="8">
    <source>
        <dbReference type="ARBA" id="ARBA00022982"/>
    </source>
</evidence>
<organism evidence="15 16">
    <name type="scientific">Candidatus Synchoanobacter obligatus</name>
    <dbReference type="NCBI Taxonomy" id="2919597"/>
    <lineage>
        <taxon>Bacteria</taxon>
        <taxon>Pseudomonadati</taxon>
        <taxon>Pseudomonadota</taxon>
        <taxon>Gammaproteobacteria</taxon>
        <taxon>Candidatus Comchoanobacterales</taxon>
        <taxon>Candidatus Comchoanobacteraceae</taxon>
        <taxon>Candidatus Synchoanobacter</taxon>
    </lineage>
</organism>
<gene>
    <name evidence="15" type="ORF">MKS91_00600</name>
</gene>
<reference evidence="15 16" key="1">
    <citation type="journal article" date="2022" name="Nat. Microbiol.">
        <title>The microbiome of a bacterivorous marine choanoflagellate contains a resource-demanding obligate bacterial associate.</title>
        <authorList>
            <person name="Needham D.M."/>
            <person name="Poirier C."/>
            <person name="Bachy C."/>
            <person name="George E.E."/>
            <person name="Wilken S."/>
            <person name="Yung C.C.M."/>
            <person name="Limardo A.J."/>
            <person name="Morando M."/>
            <person name="Sudek L."/>
            <person name="Malmstrom R.R."/>
            <person name="Keeling P.J."/>
            <person name="Santoro A.E."/>
            <person name="Worden A.Z."/>
        </authorList>
    </citation>
    <scope>NUCLEOTIDE SEQUENCE [LARGE SCALE GENOMIC DNA]</scope>
    <source>
        <strain evidence="15 16">Comchoano-2</strain>
    </source>
</reference>
<feature type="transmembrane region" description="Helical" evidence="13">
    <location>
        <begin position="12"/>
        <end position="32"/>
    </location>
</feature>
<dbReference type="InterPro" id="IPR016174">
    <property type="entry name" value="Di-haem_cyt_TM"/>
</dbReference>
<evidence type="ECO:0000256" key="1">
    <source>
        <dbReference type="ARBA" id="ARBA00001970"/>
    </source>
</evidence>
<dbReference type="PANTHER" id="PTHR30529">
    <property type="entry name" value="CYTOCHROME B561"/>
    <property type="match status" value="1"/>
</dbReference>
<dbReference type="Proteomes" id="UP001320768">
    <property type="component" value="Unassembled WGS sequence"/>
</dbReference>
<feature type="transmembrane region" description="Helical" evidence="13">
    <location>
        <begin position="92"/>
        <end position="113"/>
    </location>
</feature>
<evidence type="ECO:0000256" key="2">
    <source>
        <dbReference type="ARBA" id="ARBA00004651"/>
    </source>
</evidence>
<evidence type="ECO:0000256" key="4">
    <source>
        <dbReference type="ARBA" id="ARBA00022475"/>
    </source>
</evidence>
<keyword evidence="11 13" id="KW-0472">Membrane</keyword>
<name>A0ABT1L4D8_9GAMM</name>
<evidence type="ECO:0000256" key="5">
    <source>
        <dbReference type="ARBA" id="ARBA00022617"/>
    </source>
</evidence>
<keyword evidence="4" id="KW-1003">Cell membrane</keyword>
<keyword evidence="3" id="KW-0813">Transport</keyword>